<keyword evidence="3" id="KW-1185">Reference proteome</keyword>
<evidence type="ECO:0000313" key="3">
    <source>
        <dbReference type="Proteomes" id="UP000789342"/>
    </source>
</evidence>
<dbReference type="EMBL" id="CAJVPV010045939">
    <property type="protein sequence ID" value="CAG8770000.1"/>
    <property type="molecule type" value="Genomic_DNA"/>
</dbReference>
<evidence type="ECO:0000256" key="1">
    <source>
        <dbReference type="SAM" id="MobiDB-lite"/>
    </source>
</evidence>
<dbReference type="Proteomes" id="UP000789342">
    <property type="component" value="Unassembled WGS sequence"/>
</dbReference>
<dbReference type="AlphaFoldDB" id="A0A9N9NXP4"/>
<sequence>PARTWFQTEQKKQQSKNVATEQYNSKFESEESIKKRKREEAGESKKPKNKYAGMSRAKRRRMQIKEQDESAANKASTMKAIKSAKKASRPTKISKILPKKPLNELSKKKTGRAKKSGSNAIFDSDLADSTKKKAFSIVSKTIPNKKKSKK</sequence>
<comment type="caution">
    <text evidence="2">The sequence shown here is derived from an EMBL/GenBank/DDBJ whole genome shotgun (WGS) entry which is preliminary data.</text>
</comment>
<evidence type="ECO:0000313" key="2">
    <source>
        <dbReference type="EMBL" id="CAG8770000.1"/>
    </source>
</evidence>
<feature type="region of interest" description="Disordered" evidence="1">
    <location>
        <begin position="1"/>
        <end position="125"/>
    </location>
</feature>
<gene>
    <name evidence="2" type="ORF">AMORRO_LOCUS16520</name>
</gene>
<feature type="non-terminal residue" evidence="2">
    <location>
        <position position="1"/>
    </location>
</feature>
<reference evidence="2" key="1">
    <citation type="submission" date="2021-06" db="EMBL/GenBank/DDBJ databases">
        <authorList>
            <person name="Kallberg Y."/>
            <person name="Tangrot J."/>
            <person name="Rosling A."/>
        </authorList>
    </citation>
    <scope>NUCLEOTIDE SEQUENCE</scope>
    <source>
        <strain evidence="2">CL551</strain>
    </source>
</reference>
<name>A0A9N9NXP4_9GLOM</name>
<organism evidence="2 3">
    <name type="scientific">Acaulospora morrowiae</name>
    <dbReference type="NCBI Taxonomy" id="94023"/>
    <lineage>
        <taxon>Eukaryota</taxon>
        <taxon>Fungi</taxon>
        <taxon>Fungi incertae sedis</taxon>
        <taxon>Mucoromycota</taxon>
        <taxon>Glomeromycotina</taxon>
        <taxon>Glomeromycetes</taxon>
        <taxon>Diversisporales</taxon>
        <taxon>Acaulosporaceae</taxon>
        <taxon>Acaulospora</taxon>
    </lineage>
</organism>
<accession>A0A9N9NXP4</accession>
<proteinExistence type="predicted"/>
<feature type="compositionally biased region" description="Basic and acidic residues" evidence="1">
    <location>
        <begin position="27"/>
        <end position="46"/>
    </location>
</feature>
<feature type="compositionally biased region" description="Polar residues" evidence="1">
    <location>
        <begin position="15"/>
        <end position="24"/>
    </location>
</feature>
<protein>
    <submittedName>
        <fullName evidence="2">10953_t:CDS:1</fullName>
    </submittedName>
</protein>